<evidence type="ECO:0000259" key="1">
    <source>
        <dbReference type="Pfam" id="PF14024"/>
    </source>
</evidence>
<proteinExistence type="predicted"/>
<organism evidence="2 3">
    <name type="scientific">Flectobacillus rivi</name>
    <dbReference type="NCBI Taxonomy" id="2984209"/>
    <lineage>
        <taxon>Bacteria</taxon>
        <taxon>Pseudomonadati</taxon>
        <taxon>Bacteroidota</taxon>
        <taxon>Cytophagia</taxon>
        <taxon>Cytophagales</taxon>
        <taxon>Flectobacillaceae</taxon>
        <taxon>Flectobacillus</taxon>
    </lineage>
</organism>
<feature type="domain" description="DUF4240" evidence="1">
    <location>
        <begin position="35"/>
        <end position="121"/>
    </location>
</feature>
<sequence length="150" mass="17285">MRHFTIIILLISTLFASGQTTDKINSAAFKKGNKMDKQEFWKIINFSFDKAQHDKTLQEKLIIDQLSSYTTDQIIEFEIIFRQLVIEADDFKVMAAGKIIEGHVTDDTYLYFRCWLVGQGVGFPFLVQFKNIHNLIVLIMYLTLLGLSVA</sequence>
<protein>
    <submittedName>
        <fullName evidence="2">DUF4240 domain-containing protein</fullName>
    </submittedName>
</protein>
<accession>A0ABT6Z8T6</accession>
<comment type="caution">
    <text evidence="2">The sequence shown here is derived from an EMBL/GenBank/DDBJ whole genome shotgun (WGS) entry which is preliminary data.</text>
</comment>
<evidence type="ECO:0000313" key="3">
    <source>
        <dbReference type="Proteomes" id="UP001225761"/>
    </source>
</evidence>
<keyword evidence="3" id="KW-1185">Reference proteome</keyword>
<dbReference type="Pfam" id="PF14024">
    <property type="entry name" value="DUF4240"/>
    <property type="match status" value="1"/>
</dbReference>
<dbReference type="EMBL" id="JASHIE010000020">
    <property type="protein sequence ID" value="MDI9877345.1"/>
    <property type="molecule type" value="Genomic_DNA"/>
</dbReference>
<gene>
    <name evidence="2" type="ORF">QM481_22585</name>
</gene>
<evidence type="ECO:0000313" key="2">
    <source>
        <dbReference type="EMBL" id="MDI9877345.1"/>
    </source>
</evidence>
<dbReference type="RefSeq" id="WP_283383448.1">
    <property type="nucleotide sequence ID" value="NZ_JASHIE010000020.1"/>
</dbReference>
<name>A0ABT6Z8T6_9BACT</name>
<reference evidence="2 3" key="1">
    <citation type="submission" date="2023-05" db="EMBL/GenBank/DDBJ databases">
        <title>Novel species of genus Flectobacillus isolated from stream in China.</title>
        <authorList>
            <person name="Lu H."/>
        </authorList>
    </citation>
    <scope>NUCLEOTIDE SEQUENCE [LARGE SCALE GENOMIC DNA]</scope>
    <source>
        <strain evidence="2 3">LFS242W</strain>
    </source>
</reference>
<dbReference type="InterPro" id="IPR025334">
    <property type="entry name" value="DUF4240"/>
</dbReference>
<dbReference type="Proteomes" id="UP001225761">
    <property type="component" value="Unassembled WGS sequence"/>
</dbReference>